<evidence type="ECO:0000313" key="4">
    <source>
        <dbReference type="EMBL" id="EAS05929.1"/>
    </source>
</evidence>
<dbReference type="RefSeq" id="XP_001026174.1">
    <property type="nucleotide sequence ID" value="XM_001026174.3"/>
</dbReference>
<evidence type="ECO:0000256" key="1">
    <source>
        <dbReference type="ARBA" id="ARBA00022441"/>
    </source>
</evidence>
<reference evidence="5" key="1">
    <citation type="journal article" date="2006" name="PLoS Biol.">
        <title>Macronuclear genome sequence of the ciliate Tetrahymena thermophila, a model eukaryote.</title>
        <authorList>
            <person name="Eisen J.A."/>
            <person name="Coyne R.S."/>
            <person name="Wu M."/>
            <person name="Wu D."/>
            <person name="Thiagarajan M."/>
            <person name="Wortman J.R."/>
            <person name="Badger J.H."/>
            <person name="Ren Q."/>
            <person name="Amedeo P."/>
            <person name="Jones K.M."/>
            <person name="Tallon L.J."/>
            <person name="Delcher A.L."/>
            <person name="Salzberg S.L."/>
            <person name="Silva J.C."/>
            <person name="Haas B.J."/>
            <person name="Majoros W.H."/>
            <person name="Farzad M."/>
            <person name="Carlton J.M."/>
            <person name="Smith R.K. Jr."/>
            <person name="Garg J."/>
            <person name="Pearlman R.E."/>
            <person name="Karrer K.M."/>
            <person name="Sun L."/>
            <person name="Manning G."/>
            <person name="Elde N.C."/>
            <person name="Turkewitz A.P."/>
            <person name="Asai D.J."/>
            <person name="Wilkes D.E."/>
            <person name="Wang Y."/>
            <person name="Cai H."/>
            <person name="Collins K."/>
            <person name="Stewart B.A."/>
            <person name="Lee S.R."/>
            <person name="Wilamowska K."/>
            <person name="Weinberg Z."/>
            <person name="Ruzzo W.L."/>
            <person name="Wloga D."/>
            <person name="Gaertig J."/>
            <person name="Frankel J."/>
            <person name="Tsao C.-C."/>
            <person name="Gorovsky M.A."/>
            <person name="Keeling P.J."/>
            <person name="Waller R.F."/>
            <person name="Patron N.J."/>
            <person name="Cherry J.M."/>
            <person name="Stover N.A."/>
            <person name="Krieger C.J."/>
            <person name="del Toro C."/>
            <person name="Ryder H.F."/>
            <person name="Williamson S.C."/>
            <person name="Barbeau R.A."/>
            <person name="Hamilton E.P."/>
            <person name="Orias E."/>
        </authorList>
    </citation>
    <scope>NUCLEOTIDE SEQUENCE [LARGE SCALE GENOMIC DNA]</scope>
    <source>
        <strain evidence="5">SB210</strain>
    </source>
</reference>
<dbReference type="InterPro" id="IPR006652">
    <property type="entry name" value="Kelch_1"/>
</dbReference>
<keyword evidence="1" id="KW-0880">Kelch repeat</keyword>
<dbReference type="Pfam" id="PF24681">
    <property type="entry name" value="Kelch_KLHDC2_KLHL20_DRC7"/>
    <property type="match status" value="1"/>
</dbReference>
<dbReference type="HOGENOM" id="CLU_375771_0_0_1"/>
<organism evidence="4 5">
    <name type="scientific">Tetrahymena thermophila (strain SB210)</name>
    <dbReference type="NCBI Taxonomy" id="312017"/>
    <lineage>
        <taxon>Eukaryota</taxon>
        <taxon>Sar</taxon>
        <taxon>Alveolata</taxon>
        <taxon>Ciliophora</taxon>
        <taxon>Intramacronucleata</taxon>
        <taxon>Oligohymenophorea</taxon>
        <taxon>Hymenostomatida</taxon>
        <taxon>Tetrahymenina</taxon>
        <taxon>Tetrahymenidae</taxon>
        <taxon>Tetrahymena</taxon>
    </lineage>
</organism>
<evidence type="ECO:0000256" key="2">
    <source>
        <dbReference type="ARBA" id="ARBA00022737"/>
    </source>
</evidence>
<feature type="compositionally biased region" description="Basic and acidic residues" evidence="3">
    <location>
        <begin position="236"/>
        <end position="267"/>
    </location>
</feature>
<sequence length="739" mass="87288">MIQIKNERKSSMFSIYLLDIQFNLKQCTLYHNKFGCYSFDLKYGNSSKRSPTINILKEKVNMDVVISFNDVPIDGEDIYISLYNQVLVKNKQKDVLISQQILKLSDYTTNKKESKTEQNLIFQSDGQLKAQIKYILSINDPRVEETEGGARDFMNLLREWLGSIFLKQIISQVENEEKQQRLLKLKQQKEELMRKKREEEEENLKKQKEIEEEEKKRIEKQKRLDELNRLKKLKEEREQREKEKQKKEEEEKEKQRLIKQQQKEERLKQKRKEMLQLQDKQKQINFFDEKELRSYEEESFEEETKNIKKQNENKSKQTNNQRNSNTEEILEELIEETDEPNNKVYKTPYKSKSISTLRLNKSRQVSYAESYQNIRVQSRENSIDQSLLNKSTSKSSSISKIPKRNFMNLLKKWMCKFLKKIIKQINKTDELNNCNTRFYIFGDETFPYILIFDPLQQKLYTISPPKSLTMYSYSQAISLPDGKIIICGGVNNKLNDILPICQLYDPVNNTNTPLSNMHQARYTHSALYFNGYVYVIGGRTYGRGEQSILNSFERLDLQSNTWEKLANLKDGRCTSSLIGLEDKRWLYLIGGFSPKGRLNQIERYNIKENTWQLLSIKLPLTVEGGFAFSVKGQQNDQFYFMFGRSDEEKNEQIFQININTQNPELNKIDIVGKVKKARVLPICFVDENSKLYVFGGDENLWERFDIPSFESQFGKKVNQDLHPSDMKKYCSAFSHLNIA</sequence>
<proteinExistence type="predicted"/>
<name>Q24DR1_TETTS</name>
<dbReference type="PANTHER" id="PTHR24412">
    <property type="entry name" value="KELCH PROTEIN"/>
    <property type="match status" value="1"/>
</dbReference>
<dbReference type="OMA" id="LRYSSIC"/>
<dbReference type="SUPFAM" id="SSF117281">
    <property type="entry name" value="Kelch motif"/>
    <property type="match status" value="1"/>
</dbReference>
<dbReference type="Proteomes" id="UP000009168">
    <property type="component" value="Unassembled WGS sequence"/>
</dbReference>
<feature type="region of interest" description="Disordered" evidence="3">
    <location>
        <begin position="303"/>
        <end position="326"/>
    </location>
</feature>
<evidence type="ECO:0000313" key="5">
    <source>
        <dbReference type="Proteomes" id="UP000009168"/>
    </source>
</evidence>
<feature type="compositionally biased region" description="Basic and acidic residues" evidence="3">
    <location>
        <begin position="303"/>
        <end position="315"/>
    </location>
</feature>
<dbReference type="eggNOG" id="KOG4441">
    <property type="taxonomic scope" value="Eukaryota"/>
</dbReference>
<dbReference type="GeneID" id="7837144"/>
<protein>
    <submittedName>
        <fullName evidence="4">Kelch motif protein</fullName>
    </submittedName>
</protein>
<dbReference type="AlphaFoldDB" id="Q24DR1"/>
<evidence type="ECO:0000256" key="3">
    <source>
        <dbReference type="SAM" id="MobiDB-lite"/>
    </source>
</evidence>
<gene>
    <name evidence="4" type="ORF">TTHERM_00790760</name>
</gene>
<dbReference type="EMBL" id="GG662316">
    <property type="protein sequence ID" value="EAS05929.1"/>
    <property type="molecule type" value="Genomic_DNA"/>
</dbReference>
<dbReference type="OrthoDB" id="191037at2759"/>
<dbReference type="KEGG" id="tet:TTHERM_00790760"/>
<keyword evidence="2" id="KW-0677">Repeat</keyword>
<dbReference type="PANTHER" id="PTHR24412:SF489">
    <property type="entry name" value="RING FINGER DOMAIN AND KELCH REPEAT-CONTAINING PROTEIN DDB_G0271372"/>
    <property type="match status" value="1"/>
</dbReference>
<feature type="region of interest" description="Disordered" evidence="3">
    <location>
        <begin position="193"/>
        <end position="217"/>
    </location>
</feature>
<dbReference type="SMART" id="SM00612">
    <property type="entry name" value="Kelch"/>
    <property type="match status" value="3"/>
</dbReference>
<feature type="region of interest" description="Disordered" evidence="3">
    <location>
        <begin position="236"/>
        <end position="275"/>
    </location>
</feature>
<dbReference type="Gene3D" id="2.120.10.80">
    <property type="entry name" value="Kelch-type beta propeller"/>
    <property type="match status" value="1"/>
</dbReference>
<dbReference type="InterPro" id="IPR015915">
    <property type="entry name" value="Kelch-typ_b-propeller"/>
</dbReference>
<dbReference type="InParanoid" id="Q24DR1"/>
<dbReference type="STRING" id="312017.Q24DR1"/>
<accession>Q24DR1</accession>
<keyword evidence="5" id="KW-1185">Reference proteome</keyword>